<evidence type="ECO:0000256" key="10">
    <source>
        <dbReference type="SAM" id="MobiDB-lite"/>
    </source>
</evidence>
<evidence type="ECO:0000256" key="5">
    <source>
        <dbReference type="ARBA" id="ARBA00022792"/>
    </source>
</evidence>
<dbReference type="FunFam" id="4.10.95.10:FF:000001">
    <property type="entry name" value="Cytochrome c oxidase subunit 6A, mitochondrial"/>
    <property type="match status" value="1"/>
</dbReference>
<evidence type="ECO:0000313" key="12">
    <source>
        <dbReference type="Proteomes" id="UP000747542"/>
    </source>
</evidence>
<name>A0A8J5JWQ4_HOMAM</name>
<evidence type="ECO:0000256" key="1">
    <source>
        <dbReference type="ARBA" id="ARBA00004434"/>
    </source>
</evidence>
<evidence type="ECO:0000256" key="3">
    <source>
        <dbReference type="ARBA" id="ARBA00005553"/>
    </source>
</evidence>
<dbReference type="AlphaFoldDB" id="A0A8J5JWQ4"/>
<evidence type="ECO:0000256" key="7">
    <source>
        <dbReference type="ARBA" id="ARBA00022989"/>
    </source>
</evidence>
<keyword evidence="7" id="KW-1133">Transmembrane helix</keyword>
<protein>
    <submittedName>
        <fullName evidence="11">Cytochrome c oxidase subunit 6A-like</fullName>
    </submittedName>
</protein>
<keyword evidence="12" id="KW-1185">Reference proteome</keyword>
<dbReference type="PANTHER" id="PTHR11504:SF0">
    <property type="entry name" value="CYTOCHROME C OXIDASE SUBUNIT"/>
    <property type="match status" value="1"/>
</dbReference>
<dbReference type="EMBL" id="JAHLQT010024443">
    <property type="protein sequence ID" value="KAG7165237.1"/>
    <property type="molecule type" value="Genomic_DNA"/>
</dbReference>
<evidence type="ECO:0000313" key="11">
    <source>
        <dbReference type="EMBL" id="KAG7165237.1"/>
    </source>
</evidence>
<gene>
    <name evidence="11" type="primary">Cox6a-L</name>
    <name evidence="11" type="ORF">Hamer_G019428</name>
</gene>
<dbReference type="InterPro" id="IPR018507">
    <property type="entry name" value="Cyt_c_oxidase_su6a_CS"/>
</dbReference>
<evidence type="ECO:0000256" key="9">
    <source>
        <dbReference type="ARBA" id="ARBA00023136"/>
    </source>
</evidence>
<organism evidence="11 12">
    <name type="scientific">Homarus americanus</name>
    <name type="common">American lobster</name>
    <dbReference type="NCBI Taxonomy" id="6706"/>
    <lineage>
        <taxon>Eukaryota</taxon>
        <taxon>Metazoa</taxon>
        <taxon>Ecdysozoa</taxon>
        <taxon>Arthropoda</taxon>
        <taxon>Crustacea</taxon>
        <taxon>Multicrustacea</taxon>
        <taxon>Malacostraca</taxon>
        <taxon>Eumalacostraca</taxon>
        <taxon>Eucarida</taxon>
        <taxon>Decapoda</taxon>
        <taxon>Pleocyemata</taxon>
        <taxon>Astacidea</taxon>
        <taxon>Nephropoidea</taxon>
        <taxon>Nephropidae</taxon>
        <taxon>Homarus</taxon>
    </lineage>
</organism>
<dbReference type="PANTHER" id="PTHR11504">
    <property type="entry name" value="CYTOCHROME C OXIDASE POLYPEPTIDE VIA"/>
    <property type="match status" value="1"/>
</dbReference>
<dbReference type="OrthoDB" id="5947505at2759"/>
<dbReference type="PIRSF" id="PIRSF000277">
    <property type="entry name" value="COX6A1"/>
    <property type="match status" value="1"/>
</dbReference>
<reference evidence="11" key="1">
    <citation type="journal article" date="2021" name="Sci. Adv.">
        <title>The American lobster genome reveals insights on longevity, neural, and immune adaptations.</title>
        <authorList>
            <person name="Polinski J.M."/>
            <person name="Zimin A.V."/>
            <person name="Clark K.F."/>
            <person name="Kohn A.B."/>
            <person name="Sadowski N."/>
            <person name="Timp W."/>
            <person name="Ptitsyn A."/>
            <person name="Khanna P."/>
            <person name="Romanova D.Y."/>
            <person name="Williams P."/>
            <person name="Greenwood S.J."/>
            <person name="Moroz L.L."/>
            <person name="Walt D.R."/>
            <person name="Bodnar A.G."/>
        </authorList>
    </citation>
    <scope>NUCLEOTIDE SEQUENCE</scope>
    <source>
        <strain evidence="11">GMGI-L3</strain>
    </source>
</reference>
<proteinExistence type="inferred from homology"/>
<comment type="caution">
    <text evidence="11">The sequence shown here is derived from an EMBL/GenBank/DDBJ whole genome shotgun (WGS) entry which is preliminary data.</text>
</comment>
<evidence type="ECO:0000256" key="4">
    <source>
        <dbReference type="ARBA" id="ARBA00022692"/>
    </source>
</evidence>
<dbReference type="GO" id="GO:0005743">
    <property type="term" value="C:mitochondrial inner membrane"/>
    <property type="evidence" value="ECO:0007669"/>
    <property type="project" value="UniProtKB-SubCell"/>
</dbReference>
<keyword evidence="9" id="KW-0472">Membrane</keyword>
<sequence>MAASLSSLVRRTITTAVRNASSSGGGAHAHDGGYKQWKMVSILVAMPAIALCMANAILSEHEHRPDFVAYEHLRLRNKRFPWGDGKKSLFHNTHSNALPEGYEDEEH</sequence>
<keyword evidence="8" id="KW-0496">Mitochondrion</keyword>
<keyword evidence="5" id="KW-0999">Mitochondrion inner membrane</keyword>
<evidence type="ECO:0000256" key="2">
    <source>
        <dbReference type="ARBA" id="ARBA00004673"/>
    </source>
</evidence>
<keyword evidence="4" id="KW-0812">Transmembrane</keyword>
<comment type="pathway">
    <text evidence="2">Energy metabolism; oxidative phosphorylation.</text>
</comment>
<accession>A0A8J5JWQ4</accession>
<comment type="subcellular location">
    <subcellularLocation>
        <location evidence="1">Mitochondrion inner membrane</location>
        <topology evidence="1">Single-pass membrane protein</topology>
    </subcellularLocation>
</comment>
<comment type="similarity">
    <text evidence="3">Belongs to the cytochrome c oxidase subunit 6A family.</text>
</comment>
<evidence type="ECO:0000256" key="8">
    <source>
        <dbReference type="ARBA" id="ARBA00023128"/>
    </source>
</evidence>
<evidence type="ECO:0000256" key="6">
    <source>
        <dbReference type="ARBA" id="ARBA00022946"/>
    </source>
</evidence>
<keyword evidence="6" id="KW-0809">Transit peptide</keyword>
<dbReference type="GO" id="GO:0006123">
    <property type="term" value="P:mitochondrial electron transport, cytochrome c to oxygen"/>
    <property type="evidence" value="ECO:0007669"/>
    <property type="project" value="TreeGrafter"/>
</dbReference>
<dbReference type="InterPro" id="IPR001349">
    <property type="entry name" value="Cyt_c_oxidase_su6a"/>
</dbReference>
<dbReference type="Pfam" id="PF02046">
    <property type="entry name" value="COX6A"/>
    <property type="match status" value="1"/>
</dbReference>
<dbReference type="Proteomes" id="UP000747542">
    <property type="component" value="Unassembled WGS sequence"/>
</dbReference>
<dbReference type="GO" id="GO:0030234">
    <property type="term" value="F:enzyme regulator activity"/>
    <property type="evidence" value="ECO:0007669"/>
    <property type="project" value="TreeGrafter"/>
</dbReference>
<dbReference type="PROSITE" id="PS01329">
    <property type="entry name" value="COX6A"/>
    <property type="match status" value="1"/>
</dbReference>
<feature type="region of interest" description="Disordered" evidence="10">
    <location>
        <begin position="87"/>
        <end position="107"/>
    </location>
</feature>